<dbReference type="InterPro" id="IPR012334">
    <property type="entry name" value="Pectin_lyas_fold"/>
</dbReference>
<reference evidence="3 4" key="1">
    <citation type="submission" date="2020-08" db="EMBL/GenBank/DDBJ databases">
        <title>Streptomycin Non-resistant strain, P. mexicana.</title>
        <authorList>
            <person name="Ganesh-Kumar S."/>
            <person name="Zhe T."/>
            <person name="Yu Z."/>
            <person name="Min Y."/>
        </authorList>
    </citation>
    <scope>NUCLEOTIDE SEQUENCE [LARGE SCALE GENOMIC DNA]</scope>
    <source>
        <strain evidence="3 4">GTZY2</strain>
    </source>
</reference>
<organism evidence="3 4">
    <name type="scientific">Pseudoxanthomonas mexicana</name>
    <dbReference type="NCBI Taxonomy" id="128785"/>
    <lineage>
        <taxon>Bacteria</taxon>
        <taxon>Pseudomonadati</taxon>
        <taxon>Pseudomonadota</taxon>
        <taxon>Gammaproteobacteria</taxon>
        <taxon>Lysobacterales</taxon>
        <taxon>Lysobacteraceae</taxon>
        <taxon>Pseudoxanthomonas</taxon>
    </lineage>
</organism>
<feature type="signal peptide" evidence="2">
    <location>
        <begin position="1"/>
        <end position="22"/>
    </location>
</feature>
<accession>A0A7G9TBJ7</accession>
<name>A0A7G9TBJ7_PSEMX</name>
<feature type="region of interest" description="Disordered" evidence="1">
    <location>
        <begin position="332"/>
        <end position="352"/>
    </location>
</feature>
<keyword evidence="2" id="KW-0732">Signal</keyword>
<dbReference type="Gene3D" id="2.160.20.10">
    <property type="entry name" value="Single-stranded right-handed beta-helix, Pectin lyase-like"/>
    <property type="match status" value="1"/>
</dbReference>
<feature type="chain" id="PRO_5028805818" evidence="2">
    <location>
        <begin position="23"/>
        <end position="522"/>
    </location>
</feature>
<dbReference type="Proteomes" id="UP000515838">
    <property type="component" value="Chromosome"/>
</dbReference>
<dbReference type="SUPFAM" id="SSF51126">
    <property type="entry name" value="Pectin lyase-like"/>
    <property type="match status" value="1"/>
</dbReference>
<dbReference type="RefSeq" id="WP_187573059.1">
    <property type="nucleotide sequence ID" value="NZ_CP060731.1"/>
</dbReference>
<feature type="compositionally biased region" description="Low complexity" evidence="1">
    <location>
        <begin position="478"/>
        <end position="491"/>
    </location>
</feature>
<dbReference type="InterPro" id="IPR011050">
    <property type="entry name" value="Pectin_lyase_fold/virulence"/>
</dbReference>
<gene>
    <name evidence="3" type="ORF">IAE60_16400</name>
</gene>
<dbReference type="GeneID" id="81472569"/>
<dbReference type="EMBL" id="CP060731">
    <property type="protein sequence ID" value="QNN77472.1"/>
    <property type="molecule type" value="Genomic_DNA"/>
</dbReference>
<evidence type="ECO:0000256" key="2">
    <source>
        <dbReference type="SAM" id="SignalP"/>
    </source>
</evidence>
<sequence>MHLSKPLLGLGLLAAVPLSAAAATYNIGPGRQYTQLTTFFNSVNLAPGDIVEVDGNASYAGNIVVGDDDSGTQASPVTIRWRRVAGATRPLLSGGTHTIKFQQSNHIVFEGFEVTGGSSSCIFSEAHNATVRDVYVHDCPSHGILGADQNSGSFTLEYSEIARSGQGDRRHAIYMQSDEVAYPDTVFRMRYNYVHSATGGVLVRVRHQRAEIHYNWIEGSDLHEVELIGPDCETQKAGWTADLRREDAELVGNVIIHRSTSRSGNALRIGGDLNGRNQGRTRLVNNTILMDRSGTANAVLVQLGQGSLEMHNNVIYQPASGSAPNIVRENPASNVDTPYCGPQSREPWSDGRKVAGSNNWVQASAALVPAEWTGTLRGSDPMFTDLAQLNFRPRAGSPLLNAGNNAPATPSAFPFPTPQVLPAFDPPRRTKLAVGDAHARLMLEGRIDIGAFEQFDIDQVSDPIRVNGSQPLIPPRPAGAAAQPTTASQPALTVPGARLPVRERPRWRTAPAARYRRGVVRP</sequence>
<evidence type="ECO:0000313" key="4">
    <source>
        <dbReference type="Proteomes" id="UP000515838"/>
    </source>
</evidence>
<feature type="region of interest" description="Disordered" evidence="1">
    <location>
        <begin position="467"/>
        <end position="507"/>
    </location>
</feature>
<proteinExistence type="predicted"/>
<dbReference type="AlphaFoldDB" id="A0A7G9TBJ7"/>
<protein>
    <submittedName>
        <fullName evidence="3">Right-handed parallel beta-helix repeat-containing protein</fullName>
    </submittedName>
</protein>
<evidence type="ECO:0000256" key="1">
    <source>
        <dbReference type="SAM" id="MobiDB-lite"/>
    </source>
</evidence>
<evidence type="ECO:0000313" key="3">
    <source>
        <dbReference type="EMBL" id="QNN77472.1"/>
    </source>
</evidence>